<evidence type="ECO:0000313" key="1">
    <source>
        <dbReference type="EMBL" id="KAK2594944.1"/>
    </source>
</evidence>
<proteinExistence type="predicted"/>
<organism evidence="1 2">
    <name type="scientific">Conoideocrella luteorostrata</name>
    <dbReference type="NCBI Taxonomy" id="1105319"/>
    <lineage>
        <taxon>Eukaryota</taxon>
        <taxon>Fungi</taxon>
        <taxon>Dikarya</taxon>
        <taxon>Ascomycota</taxon>
        <taxon>Pezizomycotina</taxon>
        <taxon>Sordariomycetes</taxon>
        <taxon>Hypocreomycetidae</taxon>
        <taxon>Hypocreales</taxon>
        <taxon>Clavicipitaceae</taxon>
        <taxon>Conoideocrella</taxon>
    </lineage>
</organism>
<dbReference type="AlphaFoldDB" id="A0AAJ0FX41"/>
<reference evidence="1" key="1">
    <citation type="submission" date="2023-06" db="EMBL/GenBank/DDBJ databases">
        <title>Conoideocrella luteorostrata (Hypocreales: Clavicipitaceae), a potential biocontrol fungus for elongate hemlock scale in United States Christmas tree production areas.</title>
        <authorList>
            <person name="Barrett H."/>
            <person name="Lovett B."/>
            <person name="Macias A.M."/>
            <person name="Stajich J.E."/>
            <person name="Kasson M.T."/>
        </authorList>
    </citation>
    <scope>NUCLEOTIDE SEQUENCE</scope>
    <source>
        <strain evidence="1">ARSEF 14590</strain>
    </source>
</reference>
<gene>
    <name evidence="1" type="ORF">QQS21_007347</name>
</gene>
<protein>
    <submittedName>
        <fullName evidence="1">Uncharacterized protein</fullName>
    </submittedName>
</protein>
<dbReference type="EMBL" id="JASWJB010000149">
    <property type="protein sequence ID" value="KAK2594944.1"/>
    <property type="molecule type" value="Genomic_DNA"/>
</dbReference>
<accession>A0AAJ0FX41</accession>
<name>A0AAJ0FX41_9HYPO</name>
<sequence length="531" mass="59263">MEDIQDPTFADVFSLSLMRCLSRTDHHSTSTATDTAAVTATPLLYPAGKTIRGADYSPGDYNLHGDLAFEYERLGYTWSEYTCRGIPTAMSQQIAALLGNVSVLSAWKQAVLELQFIAAQLAKASAQKMTDATQTCYIRCKTTQTVLPEDYHTTDTSGVLALRLWDRVVAEVIPILLLSGPETAETKGASQTFLEIFAFLRDPIGGLHRDASPTCLVFLQLLLQVRHNLGRNGASEHRQPWPQVIAQIASEATYLVTPYISSAVYIHFCRNQQLLYSYVPIKHLSRAEFSDPSRVLGIIREILESGQRHEGICSVAPIAVATYPRVLDSPGKGNRMLSIIIDGNHRATATVLLRFLASFPARRRRNLTVEHLGRYCAEHNMGHKWRVDLEHVLLTLRKTNNSQSVATRRSLLHNKAIVDSFASVEHIPALIVQEEAFHTVDEQRSTPKYMQLLLPMHQSLFNDPKSVFALPQEGQRHGRPQGYQALPFLSETVVHKRVGGGDLGRIECIDKICWNEDNILDGKEVVTIIES</sequence>
<evidence type="ECO:0000313" key="2">
    <source>
        <dbReference type="Proteomes" id="UP001251528"/>
    </source>
</evidence>
<keyword evidence="2" id="KW-1185">Reference proteome</keyword>
<dbReference type="Proteomes" id="UP001251528">
    <property type="component" value="Unassembled WGS sequence"/>
</dbReference>
<comment type="caution">
    <text evidence="1">The sequence shown here is derived from an EMBL/GenBank/DDBJ whole genome shotgun (WGS) entry which is preliminary data.</text>
</comment>